<feature type="compositionally biased region" description="Low complexity" evidence="1">
    <location>
        <begin position="1103"/>
        <end position="1114"/>
    </location>
</feature>
<sequence>MDLGASHGIRFRFETGLLCAVLLDAHGKPPLRLAEALSAEVGERDLVVTDTGDAPEGALRVELRQRYELARPVEWSLRVGVAGRDRGGAVEFDLPDGVALRVASTAPTEPTDDGARVLLPAGPAELVVAVTSEPVFAVGDTVVLCRPEQVREAAVVVSCLPGDRFTPVVALTAPPPEPEHDAPPAALAARRSWRNRVERLSELLTRTGVRRAVVLDGSVVDVVPEGVFADLEHLRLPEGEDLTDAAWRLLRGDGGPERTLSVRPDDDLVAALFTALRTGSALRVAEHAEPVAARFAEVDPDGDEAVLVEDTGEADALVAAVYAHHRGARLVVTPRPDLTEVCRVITQEQERVTESARAIGDAVKGIAVGEALWRYLSTGGHDPFPAVEAAVSAQVPAEVVERVGDRALTAFTTGLPYPFVHTGRANWARKPIGHVVADPALVVLTELHRAATARPPAAFSLVVGTGPAPEPAAGAAHLTHQITLSGPDASLPAFTALTSRLPVELVFLNSHAQDGTILVGEQPLPTRLIAQRLRLAHGPIVLDNSSLPWTEVGRELLRVGARGYVGALWRIPEALAADYARVLARRLTVHEAPAARSVVDTGLPSGIERSYLYVGTVNGCLDRWRDRAATEGATALAACELLAGVARVEEDQALRRVLRREIAALRRVAEEHGLDRTAAYVDVLLEELALAGDPDRAREQAERIDRALPELDLPAGEADRRWAARFELTAALHDRRGDADAALADYTRCASYGDPRRDRPQVLLRLAELEPDPARALSLAEQAHQGLSDRDDRAGMLAACRVLDEVGQRAGDQETALRYAVEGYRLAVELEHEDERIAFKLDEFALRQSTGDLDGAIRVGTEALELCRERRDEHGELAVIGRLGQCHRDRGDLDTAQHYATVGLALAARLDLPVETARFEDFIGDVLTRAGKHAEALEHYRHAVETAVAVGELARGAELLPHLAVGAVRADDPEALWTTALCGGLICEVAERDVWAAIVPLVVDSMKRAIEIGPPRLTQRGMTDFASAVTAGKREEMPVQVGLLADVVVLLLAWLMDRVDANMTAFAKQLDRQTSGVLGLVDFVSTPYARRARAASGDDPRPARAARGATGAPR</sequence>
<reference evidence="2" key="1">
    <citation type="journal article" date="2014" name="Int. J. Syst. Evol. Microbiol.">
        <title>Complete genome sequence of Corynebacterium casei LMG S-19264T (=DSM 44701T), isolated from a smear-ripened cheese.</title>
        <authorList>
            <consortium name="US DOE Joint Genome Institute (JGI-PGF)"/>
            <person name="Walter F."/>
            <person name="Albersmeier A."/>
            <person name="Kalinowski J."/>
            <person name="Ruckert C."/>
        </authorList>
    </citation>
    <scope>NUCLEOTIDE SEQUENCE</scope>
    <source>
        <strain evidence="2">JCM 3313</strain>
    </source>
</reference>
<evidence type="ECO:0008006" key="4">
    <source>
        <dbReference type="Google" id="ProtNLM"/>
    </source>
</evidence>
<comment type="caution">
    <text evidence="2">The sequence shown here is derived from an EMBL/GenBank/DDBJ whole genome shotgun (WGS) entry which is preliminary data.</text>
</comment>
<organism evidence="2 3">
    <name type="scientific">Saccharothrix coeruleofusca</name>
    <dbReference type="NCBI Taxonomy" id="33919"/>
    <lineage>
        <taxon>Bacteria</taxon>
        <taxon>Bacillati</taxon>
        <taxon>Actinomycetota</taxon>
        <taxon>Actinomycetes</taxon>
        <taxon>Pseudonocardiales</taxon>
        <taxon>Pseudonocardiaceae</taxon>
        <taxon>Saccharothrix</taxon>
    </lineage>
</organism>
<dbReference type="EMBL" id="BMRG01000025">
    <property type="protein sequence ID" value="GGP84220.1"/>
    <property type="molecule type" value="Genomic_DNA"/>
</dbReference>
<evidence type="ECO:0000256" key="1">
    <source>
        <dbReference type="SAM" id="MobiDB-lite"/>
    </source>
</evidence>
<dbReference type="Proteomes" id="UP000639606">
    <property type="component" value="Unassembled WGS sequence"/>
</dbReference>
<dbReference type="RefSeq" id="WP_189227421.1">
    <property type="nucleotide sequence ID" value="NZ_BMRG01000025.1"/>
</dbReference>
<proteinExistence type="predicted"/>
<protein>
    <recommendedName>
        <fullName evidence="4">Tetratricopeptide repeat protein</fullName>
    </recommendedName>
</protein>
<dbReference type="SUPFAM" id="SSF48452">
    <property type="entry name" value="TPR-like"/>
    <property type="match status" value="1"/>
</dbReference>
<evidence type="ECO:0000313" key="3">
    <source>
        <dbReference type="Proteomes" id="UP000639606"/>
    </source>
</evidence>
<dbReference type="AlphaFoldDB" id="A0A918AT43"/>
<gene>
    <name evidence="2" type="ORF">GCM10010185_67650</name>
</gene>
<keyword evidence="3" id="KW-1185">Reference proteome</keyword>
<dbReference type="Gene3D" id="1.25.40.10">
    <property type="entry name" value="Tetratricopeptide repeat domain"/>
    <property type="match status" value="1"/>
</dbReference>
<reference evidence="2" key="2">
    <citation type="submission" date="2020-09" db="EMBL/GenBank/DDBJ databases">
        <authorList>
            <person name="Sun Q."/>
            <person name="Ohkuma M."/>
        </authorList>
    </citation>
    <scope>NUCLEOTIDE SEQUENCE</scope>
    <source>
        <strain evidence="2">JCM 3313</strain>
    </source>
</reference>
<accession>A0A918AT43</accession>
<name>A0A918AT43_9PSEU</name>
<feature type="region of interest" description="Disordered" evidence="1">
    <location>
        <begin position="1092"/>
        <end position="1114"/>
    </location>
</feature>
<evidence type="ECO:0000313" key="2">
    <source>
        <dbReference type="EMBL" id="GGP84220.1"/>
    </source>
</evidence>
<dbReference type="InterPro" id="IPR011990">
    <property type="entry name" value="TPR-like_helical_dom_sf"/>
</dbReference>